<dbReference type="PIRSF" id="PIRSF002703">
    <property type="entry name" value="Thaumatin"/>
    <property type="match status" value="1"/>
</dbReference>
<dbReference type="PRINTS" id="PR00347">
    <property type="entry name" value="THAUMATIN"/>
</dbReference>
<dbReference type="FunFam" id="2.60.110.10:FF:000004">
    <property type="entry name" value="THAUMATIN-LIKE PROTEIN 1"/>
    <property type="match status" value="1"/>
</dbReference>
<dbReference type="Gene3D" id="2.60.110.10">
    <property type="entry name" value="Thaumatin"/>
    <property type="match status" value="1"/>
</dbReference>
<organism evidence="3 4">
    <name type="scientific">Panicum virgatum</name>
    <name type="common">Blackwell switchgrass</name>
    <dbReference type="NCBI Taxonomy" id="38727"/>
    <lineage>
        <taxon>Eukaryota</taxon>
        <taxon>Viridiplantae</taxon>
        <taxon>Streptophyta</taxon>
        <taxon>Embryophyta</taxon>
        <taxon>Tracheophyta</taxon>
        <taxon>Spermatophyta</taxon>
        <taxon>Magnoliopsida</taxon>
        <taxon>Liliopsida</taxon>
        <taxon>Poales</taxon>
        <taxon>Poaceae</taxon>
        <taxon>PACMAD clade</taxon>
        <taxon>Panicoideae</taxon>
        <taxon>Panicodae</taxon>
        <taxon>Paniceae</taxon>
        <taxon>Panicinae</taxon>
        <taxon>Panicum</taxon>
        <taxon>Panicum sect. Hiantes</taxon>
    </lineage>
</organism>
<feature type="signal peptide" evidence="2">
    <location>
        <begin position="1"/>
        <end position="23"/>
    </location>
</feature>
<feature type="disulfide bond" evidence="1">
    <location>
        <begin position="184"/>
        <end position="193"/>
    </location>
</feature>
<dbReference type="EMBL" id="CM029040">
    <property type="protein sequence ID" value="KAG2633136.1"/>
    <property type="molecule type" value="Genomic_DNA"/>
</dbReference>
<feature type="disulfide bond" evidence="1">
    <location>
        <begin position="194"/>
        <end position="204"/>
    </location>
</feature>
<feature type="disulfide bond" evidence="1">
    <location>
        <begin position="32"/>
        <end position="245"/>
    </location>
</feature>
<feature type="chain" id="PRO_5035770364" description="Thaumatin-like protein" evidence="2">
    <location>
        <begin position="24"/>
        <end position="246"/>
    </location>
</feature>
<dbReference type="Pfam" id="PF00314">
    <property type="entry name" value="Thaumatin"/>
    <property type="match status" value="1"/>
</dbReference>
<gene>
    <name evidence="3" type="ORF">PVAP13_2NG277800</name>
</gene>
<dbReference type="InterPro" id="IPR001938">
    <property type="entry name" value="Thaumatin"/>
</dbReference>
<keyword evidence="4" id="KW-1185">Reference proteome</keyword>
<dbReference type="PANTHER" id="PTHR31048">
    <property type="entry name" value="OS03G0233200 PROTEIN"/>
    <property type="match status" value="1"/>
</dbReference>
<name>A0A8T0VHQ1_PANVG</name>
<evidence type="ECO:0000256" key="1">
    <source>
        <dbReference type="PIRSR" id="PIRSR002703-1"/>
    </source>
</evidence>
<protein>
    <recommendedName>
        <fullName evidence="5">Thaumatin-like protein</fullName>
    </recommendedName>
</protein>
<dbReference type="SUPFAM" id="SSF49870">
    <property type="entry name" value="Osmotin, thaumatin-like protein"/>
    <property type="match status" value="1"/>
</dbReference>
<feature type="disulfide bond" evidence="1">
    <location>
        <begin position="96"/>
        <end position="103"/>
    </location>
</feature>
<evidence type="ECO:0000313" key="4">
    <source>
        <dbReference type="Proteomes" id="UP000823388"/>
    </source>
</evidence>
<sequence>MGSSSTISLLFFLIPVLLPGAMATIFVFTNRCPETIYPGVQTNPNRPAFPTTGFALPPGPDAAFPGVPAGWAGRIWGRYRCATDASGSFGCASGDCATGRVECNGAGNQAPSTLAEFTLNGQGGRDFYDISNVDGFNVPIQILPFGQAPGCATVTCAANINAACPPELVARAADGSTVGCRSACGAFNTDELCCRGEYGSPDRCRPSSYSQFFKAQCPQAYSYAFDDGSSTFTCASGGNYQILFCP</sequence>
<comment type="caution">
    <text evidence="3">The sequence shown here is derived from an EMBL/GenBank/DDBJ whole genome shotgun (WGS) entry which is preliminary data.</text>
</comment>
<feature type="disulfide bond" evidence="1">
    <location>
        <begin position="151"/>
        <end position="234"/>
    </location>
</feature>
<dbReference type="AlphaFoldDB" id="A0A8T0VHQ1"/>
<evidence type="ECO:0000313" key="3">
    <source>
        <dbReference type="EMBL" id="KAG2633136.1"/>
    </source>
</evidence>
<feature type="disulfide bond" evidence="1">
    <location>
        <begin position="81"/>
        <end position="91"/>
    </location>
</feature>
<dbReference type="SMART" id="SM00205">
    <property type="entry name" value="THN"/>
    <property type="match status" value="1"/>
</dbReference>
<dbReference type="CDD" id="cd09218">
    <property type="entry name" value="TLP-PA"/>
    <property type="match status" value="1"/>
</dbReference>
<accession>A0A8T0VHQ1</accession>
<dbReference type="PROSITE" id="PS51367">
    <property type="entry name" value="THAUMATIN_2"/>
    <property type="match status" value="1"/>
</dbReference>
<proteinExistence type="predicted"/>
<reference evidence="3" key="1">
    <citation type="submission" date="2020-05" db="EMBL/GenBank/DDBJ databases">
        <title>WGS assembly of Panicum virgatum.</title>
        <authorList>
            <person name="Lovell J.T."/>
            <person name="Jenkins J."/>
            <person name="Shu S."/>
            <person name="Juenger T.E."/>
            <person name="Schmutz J."/>
        </authorList>
    </citation>
    <scope>NUCLEOTIDE SEQUENCE</scope>
    <source>
        <strain evidence="3">AP13</strain>
    </source>
</reference>
<dbReference type="Proteomes" id="UP000823388">
    <property type="component" value="Chromosome 2N"/>
</dbReference>
<keyword evidence="2" id="KW-0732">Signal</keyword>
<keyword evidence="1" id="KW-1015">Disulfide bond</keyword>
<feature type="disulfide bond" evidence="1">
    <location>
        <begin position="164"/>
        <end position="180"/>
    </location>
</feature>
<evidence type="ECO:0008006" key="5">
    <source>
        <dbReference type="Google" id="ProtNLM"/>
    </source>
</evidence>
<dbReference type="InterPro" id="IPR037176">
    <property type="entry name" value="Osmotin/thaumatin-like_sf"/>
</dbReference>
<evidence type="ECO:0000256" key="2">
    <source>
        <dbReference type="SAM" id="SignalP"/>
    </source>
</evidence>
<feature type="disulfide bond" evidence="1">
    <location>
        <begin position="156"/>
        <end position="217"/>
    </location>
</feature>